<dbReference type="SUPFAM" id="SSF50939">
    <property type="entry name" value="Sialidases"/>
    <property type="match status" value="1"/>
</dbReference>
<dbReference type="InterPro" id="IPR036278">
    <property type="entry name" value="Sialidase_sf"/>
</dbReference>
<dbReference type="PROSITE" id="PS51318">
    <property type="entry name" value="TAT"/>
    <property type="match status" value="1"/>
</dbReference>
<dbReference type="InterPro" id="IPR006311">
    <property type="entry name" value="TAT_signal"/>
</dbReference>
<comment type="caution">
    <text evidence="2">The sequence shown here is derived from an EMBL/GenBank/DDBJ whole genome shotgun (WGS) entry which is preliminary data.</text>
</comment>
<protein>
    <submittedName>
        <fullName evidence="2">Exo-alpha-sialidase</fullName>
    </submittedName>
</protein>
<dbReference type="Gene3D" id="2.120.10.10">
    <property type="match status" value="1"/>
</dbReference>
<dbReference type="Pfam" id="PF13088">
    <property type="entry name" value="BNR_2"/>
    <property type="match status" value="1"/>
</dbReference>
<proteinExistence type="predicted"/>
<dbReference type="PANTHER" id="PTHR38792:SF3">
    <property type="entry name" value="BNR_ASP-BOX REPEAT DOMAIN PROTEIN (AFU_ORTHOLOGUE AFUA_7G06430)-RELATED"/>
    <property type="match status" value="1"/>
</dbReference>
<name>A0A399D1W5_9BACT</name>
<dbReference type="PANTHER" id="PTHR38792">
    <property type="entry name" value="BNR/ASP-BOX REPEAT DOMAIN PROTEIN (AFU_ORTHOLOGUE AFUA_7G06430)-RELATED"/>
    <property type="match status" value="1"/>
</dbReference>
<dbReference type="OrthoDB" id="7294637at2"/>
<gene>
    <name evidence="2" type="ORF">D1164_07810</name>
</gene>
<feature type="domain" description="Sialidase" evidence="1">
    <location>
        <begin position="65"/>
        <end position="354"/>
    </location>
</feature>
<dbReference type="RefSeq" id="WP_119349409.1">
    <property type="nucleotide sequence ID" value="NZ_QWET01000005.1"/>
</dbReference>
<dbReference type="InterPro" id="IPR011040">
    <property type="entry name" value="Sialidase"/>
</dbReference>
<dbReference type="AlphaFoldDB" id="A0A399D1W5"/>
<dbReference type="Proteomes" id="UP000266441">
    <property type="component" value="Unassembled WGS sequence"/>
</dbReference>
<organism evidence="2 3">
    <name type="scientific">Mariniphaga sediminis</name>
    <dbReference type="NCBI Taxonomy" id="1628158"/>
    <lineage>
        <taxon>Bacteria</taxon>
        <taxon>Pseudomonadati</taxon>
        <taxon>Bacteroidota</taxon>
        <taxon>Bacteroidia</taxon>
        <taxon>Marinilabiliales</taxon>
        <taxon>Prolixibacteraceae</taxon>
        <taxon>Mariniphaga</taxon>
    </lineage>
</organism>
<evidence type="ECO:0000313" key="3">
    <source>
        <dbReference type="Proteomes" id="UP000266441"/>
    </source>
</evidence>
<evidence type="ECO:0000313" key="2">
    <source>
        <dbReference type="EMBL" id="RIH65567.1"/>
    </source>
</evidence>
<evidence type="ECO:0000259" key="1">
    <source>
        <dbReference type="Pfam" id="PF13088"/>
    </source>
</evidence>
<dbReference type="EMBL" id="QWET01000005">
    <property type="protein sequence ID" value="RIH65567.1"/>
    <property type="molecule type" value="Genomic_DNA"/>
</dbReference>
<reference evidence="2 3" key="1">
    <citation type="journal article" date="2015" name="Int. J. Syst. Evol. Microbiol.">
        <title>Mariniphaga sediminis sp. nov., isolated from coastal sediment.</title>
        <authorList>
            <person name="Wang F.Q."/>
            <person name="Shen Q.Y."/>
            <person name="Chen G.J."/>
            <person name="Du Z.J."/>
        </authorList>
    </citation>
    <scope>NUCLEOTIDE SEQUENCE [LARGE SCALE GENOMIC DNA]</scope>
    <source>
        <strain evidence="2 3">SY21</strain>
    </source>
</reference>
<dbReference type="CDD" id="cd15482">
    <property type="entry name" value="Sialidase_non-viral"/>
    <property type="match status" value="1"/>
</dbReference>
<sequence>MNSRRKFIKTSAASVASVSFLPLGLPKSSVKSDNSSGNKVKLYHRFIAIDNVCAWPNLTVLNDGTIIATIFNQPSHGGGEGDVECWASKDGHFWEKRGTPARHTPGTNRMNVAAGLSKNGDLIVIASGWELKKDSNSGSISLVEVLRPWVSRSNNGGQKWEVNKNGFPLAAEGMTEYIPFGDIAIGKDGSLRVLAYAQSEDKVINALSIFRSDDDGKNWKLMSAISDGKGETAFCGGHNETAFFYIGSGNWIAAARRWKEGAAIDLFRSKDDGISWELDMQLTEPRQHPGHILKLNNGTLLLTYGNRIKENYGVAVKTSQDNGVTWGEEYRVVDDFHPIDGGYPASVQLPDGNILTAYYARSVDSHYRYHMGVAVWNFIQ</sequence>
<accession>A0A399D1W5</accession>
<keyword evidence="3" id="KW-1185">Reference proteome</keyword>